<keyword evidence="2" id="KW-0813">Transport</keyword>
<evidence type="ECO:0000256" key="1">
    <source>
        <dbReference type="ARBA" id="ARBA00005695"/>
    </source>
</evidence>
<evidence type="ECO:0000256" key="2">
    <source>
        <dbReference type="ARBA" id="ARBA00022448"/>
    </source>
</evidence>
<keyword evidence="3 4" id="KW-0732">Signal</keyword>
<dbReference type="GO" id="GO:1904680">
    <property type="term" value="F:peptide transmembrane transporter activity"/>
    <property type="evidence" value="ECO:0007669"/>
    <property type="project" value="TreeGrafter"/>
</dbReference>
<dbReference type="PROSITE" id="PS51257">
    <property type="entry name" value="PROKAR_LIPOPROTEIN"/>
    <property type="match status" value="1"/>
</dbReference>
<feature type="chain" id="PRO_5015764728" evidence="4">
    <location>
        <begin position="22"/>
        <end position="536"/>
    </location>
</feature>
<dbReference type="SUPFAM" id="SSF53850">
    <property type="entry name" value="Periplasmic binding protein-like II"/>
    <property type="match status" value="1"/>
</dbReference>
<name>A0A2S8SV40_9BACT</name>
<feature type="domain" description="Solute-binding protein family 5" evidence="5">
    <location>
        <begin position="68"/>
        <end position="451"/>
    </location>
</feature>
<comment type="caution">
    <text evidence="6">The sequence shown here is derived from an EMBL/GenBank/DDBJ whole genome shotgun (WGS) entry which is preliminary data.</text>
</comment>
<dbReference type="Gene3D" id="3.10.105.10">
    <property type="entry name" value="Dipeptide-binding Protein, Domain 3"/>
    <property type="match status" value="1"/>
</dbReference>
<dbReference type="GO" id="GO:0030288">
    <property type="term" value="C:outer membrane-bounded periplasmic space"/>
    <property type="evidence" value="ECO:0007669"/>
    <property type="project" value="UniProtKB-ARBA"/>
</dbReference>
<gene>
    <name evidence="6" type="ORF">B1R32_104159</name>
</gene>
<evidence type="ECO:0000313" key="6">
    <source>
        <dbReference type="EMBL" id="PQV64665.1"/>
    </source>
</evidence>
<feature type="signal peptide" evidence="4">
    <location>
        <begin position="1"/>
        <end position="21"/>
    </location>
</feature>
<reference evidence="6 7" key="1">
    <citation type="journal article" date="2018" name="Syst. Appl. Microbiol.">
        <title>Abditibacterium utsteinense sp. nov., the first cultivated member of candidate phylum FBP, isolated from ice-free Antarctic soil samples.</title>
        <authorList>
            <person name="Tahon G."/>
            <person name="Tytgat B."/>
            <person name="Lebbe L."/>
            <person name="Carlier A."/>
            <person name="Willems A."/>
        </authorList>
    </citation>
    <scope>NUCLEOTIDE SEQUENCE [LARGE SCALE GENOMIC DNA]</scope>
    <source>
        <strain evidence="6 7">LMG 29911</strain>
    </source>
</reference>
<evidence type="ECO:0000256" key="3">
    <source>
        <dbReference type="ARBA" id="ARBA00022729"/>
    </source>
</evidence>
<dbReference type="Gene3D" id="3.40.190.10">
    <property type="entry name" value="Periplasmic binding protein-like II"/>
    <property type="match status" value="1"/>
</dbReference>
<proteinExistence type="inferred from homology"/>
<dbReference type="GO" id="GO:0043190">
    <property type="term" value="C:ATP-binding cassette (ABC) transporter complex"/>
    <property type="evidence" value="ECO:0007669"/>
    <property type="project" value="InterPro"/>
</dbReference>
<dbReference type="OrthoDB" id="403896at2"/>
<dbReference type="PIRSF" id="PIRSF002741">
    <property type="entry name" value="MppA"/>
    <property type="match status" value="1"/>
</dbReference>
<dbReference type="FunCoup" id="A0A2S8SV40">
    <property type="interactions" value="177"/>
</dbReference>
<dbReference type="InParanoid" id="A0A2S8SV40"/>
<comment type="similarity">
    <text evidence="1">Belongs to the bacterial solute-binding protein 5 family.</text>
</comment>
<dbReference type="Pfam" id="PF00496">
    <property type="entry name" value="SBP_bac_5"/>
    <property type="match status" value="1"/>
</dbReference>
<accession>A0A2S8SV40</accession>
<dbReference type="GO" id="GO:0015833">
    <property type="term" value="P:peptide transport"/>
    <property type="evidence" value="ECO:0007669"/>
    <property type="project" value="TreeGrafter"/>
</dbReference>
<evidence type="ECO:0000313" key="7">
    <source>
        <dbReference type="Proteomes" id="UP000237684"/>
    </source>
</evidence>
<dbReference type="InterPro" id="IPR039424">
    <property type="entry name" value="SBP_5"/>
</dbReference>
<organism evidence="6 7">
    <name type="scientific">Abditibacterium utsteinense</name>
    <dbReference type="NCBI Taxonomy" id="1960156"/>
    <lineage>
        <taxon>Bacteria</taxon>
        <taxon>Pseudomonadati</taxon>
        <taxon>Abditibacteriota</taxon>
        <taxon>Abditibacteriia</taxon>
        <taxon>Abditibacteriales</taxon>
        <taxon>Abditibacteriaceae</taxon>
        <taxon>Abditibacterium</taxon>
    </lineage>
</organism>
<dbReference type="InterPro" id="IPR030678">
    <property type="entry name" value="Peptide/Ni-bd"/>
</dbReference>
<dbReference type="CDD" id="cd00995">
    <property type="entry name" value="PBP2_NikA_DppA_OppA_like"/>
    <property type="match status" value="1"/>
</dbReference>
<dbReference type="PROSITE" id="PS01040">
    <property type="entry name" value="SBP_BACTERIAL_5"/>
    <property type="match status" value="1"/>
</dbReference>
<dbReference type="InterPro" id="IPR023765">
    <property type="entry name" value="SBP_5_CS"/>
</dbReference>
<protein>
    <submittedName>
        <fullName evidence="6">Peptide/nickel transport system substrate-binding protein</fullName>
    </submittedName>
</protein>
<dbReference type="AlphaFoldDB" id="A0A2S8SV40"/>
<dbReference type="PANTHER" id="PTHR30290">
    <property type="entry name" value="PERIPLASMIC BINDING COMPONENT OF ABC TRANSPORTER"/>
    <property type="match status" value="1"/>
</dbReference>
<dbReference type="InterPro" id="IPR000914">
    <property type="entry name" value="SBP_5_dom"/>
</dbReference>
<dbReference type="PANTHER" id="PTHR30290:SF9">
    <property type="entry name" value="OLIGOPEPTIDE-BINDING PROTEIN APPA"/>
    <property type="match status" value="1"/>
</dbReference>
<evidence type="ECO:0000256" key="4">
    <source>
        <dbReference type="SAM" id="SignalP"/>
    </source>
</evidence>
<dbReference type="Proteomes" id="UP000237684">
    <property type="component" value="Unassembled WGS sequence"/>
</dbReference>
<dbReference type="EMBL" id="NIGF01000004">
    <property type="protein sequence ID" value="PQV64665.1"/>
    <property type="molecule type" value="Genomic_DNA"/>
</dbReference>
<dbReference type="RefSeq" id="WP_105483041.1">
    <property type="nucleotide sequence ID" value="NZ_NIGF01000004.1"/>
</dbReference>
<sequence>MRRFAALLFCCLFWVSGCARAPRVAGVLHLAQEGDASTLDPARAYDTTSIQFVRLLYRGLVDYNTKAEIVNEIAQSRSVSNDGKTYSFTLRKGVKFHDGTPVIAADFRYALERVLDPETASGGLSLYTMIAGAKEWSKDRAGPQKMKHISGIEVRGKDRIIFHLVRPDATFLNYLTLPFAYAVPQSWVEKLGKEGKSLSENPNGCGPFKLAQWVHNGWLYLDKNPDYFRPELPKSKRIEVQFGISPSLQIMLFEQGAIDILPISEVFAPDYLRLTRDSKWKNEVLHAPMMDVRYLALNNEIKPFNDVRVRRAMNYAINRDRIVSFLTGRATKARGALPPGIPGFNPQLQQYAFDPKKARQLLREAGYKDTPNAPIPLIYPTGDAGWYPKAAQSIQQDLKEVGISVSLQGMTYGELKARAGQRGKSPLGLMGWVQDFPDPANFLDVLFNQKSISDTSSVNRAFYSNPKVNALLDRAGIETKRAKRLALYQDAEKLIVADAPWVFLHHTERYVVRQPWVKGFRLHPMWSATYENVAVD</sequence>
<keyword evidence="7" id="KW-1185">Reference proteome</keyword>
<evidence type="ECO:0000259" key="5">
    <source>
        <dbReference type="Pfam" id="PF00496"/>
    </source>
</evidence>